<comment type="caution">
    <text evidence="1">The sequence shown here is derived from an EMBL/GenBank/DDBJ whole genome shotgun (WGS) entry which is preliminary data.</text>
</comment>
<protein>
    <submittedName>
        <fullName evidence="1">Uncharacterized protein</fullName>
    </submittedName>
</protein>
<proteinExistence type="predicted"/>
<sequence length="83" mass="9718">MTLEIWITKSSMDYSIRKSAKRVVYPFWGLFNLENGLDYSSKPTDYIAKTIPHKNWQNGGFTHSRDPLTLTMGRFTYRDQPTP</sequence>
<gene>
    <name evidence="1" type="ORF">H5410_056543</name>
</gene>
<organism evidence="1 2">
    <name type="scientific">Solanum commersonii</name>
    <name type="common">Commerson's wild potato</name>
    <name type="synonym">Commerson's nightshade</name>
    <dbReference type="NCBI Taxonomy" id="4109"/>
    <lineage>
        <taxon>Eukaryota</taxon>
        <taxon>Viridiplantae</taxon>
        <taxon>Streptophyta</taxon>
        <taxon>Embryophyta</taxon>
        <taxon>Tracheophyta</taxon>
        <taxon>Spermatophyta</taxon>
        <taxon>Magnoliopsida</taxon>
        <taxon>eudicotyledons</taxon>
        <taxon>Gunneridae</taxon>
        <taxon>Pentapetalae</taxon>
        <taxon>asterids</taxon>
        <taxon>lamiids</taxon>
        <taxon>Solanales</taxon>
        <taxon>Solanaceae</taxon>
        <taxon>Solanoideae</taxon>
        <taxon>Solaneae</taxon>
        <taxon>Solanum</taxon>
    </lineage>
</organism>
<name>A0A9J5WKI1_SOLCO</name>
<accession>A0A9J5WKI1</accession>
<keyword evidence="2" id="KW-1185">Reference proteome</keyword>
<reference evidence="1 2" key="1">
    <citation type="submission" date="2020-09" db="EMBL/GenBank/DDBJ databases">
        <title>De no assembly of potato wild relative species, Solanum commersonii.</title>
        <authorList>
            <person name="Cho K."/>
        </authorList>
    </citation>
    <scope>NUCLEOTIDE SEQUENCE [LARGE SCALE GENOMIC DNA]</scope>
    <source>
        <strain evidence="1">LZ3.2</strain>
        <tissue evidence="1">Leaf</tissue>
    </source>
</reference>
<dbReference type="Proteomes" id="UP000824120">
    <property type="component" value="Chromosome 11"/>
</dbReference>
<evidence type="ECO:0000313" key="1">
    <source>
        <dbReference type="EMBL" id="KAG5576409.1"/>
    </source>
</evidence>
<dbReference type="AlphaFoldDB" id="A0A9J5WKI1"/>
<evidence type="ECO:0000313" key="2">
    <source>
        <dbReference type="Proteomes" id="UP000824120"/>
    </source>
</evidence>
<dbReference type="EMBL" id="JACXVP010000011">
    <property type="protein sequence ID" value="KAG5576409.1"/>
    <property type="molecule type" value="Genomic_DNA"/>
</dbReference>